<sequence length="74" mass="8329">MNFGSNSALDLAADRTEQERQTGIAAVARTLRGAGTVQCEDCSNDIPRERRLALPSATRCIRCQTRHEQRQRDR</sequence>
<organism evidence="6 7">
    <name type="scientific">Agrobacterium fabrum</name>
    <dbReference type="NCBI Taxonomy" id="1176649"/>
    <lineage>
        <taxon>Bacteria</taxon>
        <taxon>Pseudomonadati</taxon>
        <taxon>Pseudomonadota</taxon>
        <taxon>Alphaproteobacteria</taxon>
        <taxon>Hyphomicrobiales</taxon>
        <taxon>Rhizobiaceae</taxon>
        <taxon>Rhizobium/Agrobacterium group</taxon>
        <taxon>Agrobacterium</taxon>
        <taxon>Agrobacterium tumefaciens complex</taxon>
    </lineage>
</organism>
<evidence type="ECO:0000313" key="6">
    <source>
        <dbReference type="EMBL" id="PZP54349.1"/>
    </source>
</evidence>
<dbReference type="PROSITE" id="PS51128">
    <property type="entry name" value="ZF_DKSA_2"/>
    <property type="match status" value="1"/>
</dbReference>
<feature type="zinc finger region" description="dksA C4-type" evidence="4">
    <location>
        <begin position="39"/>
        <end position="63"/>
    </location>
</feature>
<evidence type="ECO:0000256" key="3">
    <source>
        <dbReference type="ARBA" id="ARBA00022833"/>
    </source>
</evidence>
<dbReference type="Gene3D" id="1.20.120.910">
    <property type="entry name" value="DksA, coiled-coil domain"/>
    <property type="match status" value="1"/>
</dbReference>
<protein>
    <submittedName>
        <fullName evidence="6">Molecular chaperone DnaK</fullName>
    </submittedName>
</protein>
<gene>
    <name evidence="6" type="ORF">DI595_00175</name>
</gene>
<dbReference type="PROSITE" id="PS01102">
    <property type="entry name" value="ZF_DKSA_1"/>
    <property type="match status" value="1"/>
</dbReference>
<evidence type="ECO:0000259" key="5">
    <source>
        <dbReference type="Pfam" id="PF01258"/>
    </source>
</evidence>
<dbReference type="EMBL" id="QFOL01000001">
    <property type="protein sequence ID" value="PZP54349.1"/>
    <property type="molecule type" value="Genomic_DNA"/>
</dbReference>
<dbReference type="PANTHER" id="PTHR38777">
    <property type="entry name" value="FELS-2 PROPHAGE PROTEIN"/>
    <property type="match status" value="1"/>
</dbReference>
<evidence type="ECO:0000313" key="7">
    <source>
        <dbReference type="Proteomes" id="UP000249769"/>
    </source>
</evidence>
<dbReference type="GO" id="GO:0008270">
    <property type="term" value="F:zinc ion binding"/>
    <property type="evidence" value="ECO:0007669"/>
    <property type="project" value="UniProtKB-KW"/>
</dbReference>
<keyword evidence="3" id="KW-0862">Zinc</keyword>
<dbReference type="Proteomes" id="UP000249769">
    <property type="component" value="Unassembled WGS sequence"/>
</dbReference>
<dbReference type="Pfam" id="PF01258">
    <property type="entry name" value="zf-dskA_traR"/>
    <property type="match status" value="1"/>
</dbReference>
<keyword evidence="1" id="KW-0479">Metal-binding</keyword>
<dbReference type="GO" id="GO:1900378">
    <property type="term" value="P:positive regulation of secondary metabolite biosynthetic process"/>
    <property type="evidence" value="ECO:0007669"/>
    <property type="project" value="TreeGrafter"/>
</dbReference>
<dbReference type="SUPFAM" id="SSF57716">
    <property type="entry name" value="Glucocorticoid receptor-like (DNA-binding domain)"/>
    <property type="match status" value="1"/>
</dbReference>
<name>A0A2W5HKS6_9HYPH</name>
<dbReference type="InterPro" id="IPR000962">
    <property type="entry name" value="Znf_DskA_TraR"/>
</dbReference>
<proteinExistence type="predicted"/>
<comment type="caution">
    <text evidence="6">The sequence shown here is derived from an EMBL/GenBank/DDBJ whole genome shotgun (WGS) entry which is preliminary data.</text>
</comment>
<evidence type="ECO:0000256" key="1">
    <source>
        <dbReference type="ARBA" id="ARBA00022723"/>
    </source>
</evidence>
<feature type="domain" description="Zinc finger DksA/TraR C4-type" evidence="5">
    <location>
        <begin position="35"/>
        <end position="69"/>
    </location>
</feature>
<dbReference type="PANTHER" id="PTHR38777:SF1">
    <property type="entry name" value="DNAK SUPPRESSOR PROTEIN"/>
    <property type="match status" value="1"/>
</dbReference>
<accession>A0A2W5HKS6</accession>
<reference evidence="6 7" key="1">
    <citation type="submission" date="2017-08" db="EMBL/GenBank/DDBJ databases">
        <title>Infants hospitalized years apart are colonized by the same room-sourced microbial strains.</title>
        <authorList>
            <person name="Brooks B."/>
            <person name="Olm M.R."/>
            <person name="Firek B.A."/>
            <person name="Baker R."/>
            <person name="Thomas B.C."/>
            <person name="Morowitz M.J."/>
            <person name="Banfield J.F."/>
        </authorList>
    </citation>
    <scope>NUCLEOTIDE SEQUENCE [LARGE SCALE GENOMIC DNA]</scope>
    <source>
        <strain evidence="6">S2_009_000_R2_73</strain>
    </source>
</reference>
<dbReference type="AlphaFoldDB" id="A0A2W5HKS6"/>
<dbReference type="InterPro" id="IPR020458">
    <property type="entry name" value="Znf_DskA_TraR_CS"/>
</dbReference>
<keyword evidence="2" id="KW-0863">Zinc-finger</keyword>
<evidence type="ECO:0000256" key="4">
    <source>
        <dbReference type="PROSITE-ProRule" id="PRU00510"/>
    </source>
</evidence>
<evidence type="ECO:0000256" key="2">
    <source>
        <dbReference type="ARBA" id="ARBA00022771"/>
    </source>
</evidence>